<feature type="transmembrane region" description="Helical" evidence="1">
    <location>
        <begin position="252"/>
        <end position="274"/>
    </location>
</feature>
<dbReference type="AlphaFoldDB" id="A0A0R2X7L4"/>
<sequence length="414" mass="47594">MNRSPSPLPSAEKLRLENLGSLPVLFPTVGILGLLSAFIWGLASNPMQLAFSYLFAFTVGFTICAGALFWTLLHHALDADWSVLMRRILESIASCFPVLLLLFLPIVFLFSKELWHWMTTDLSTDPLLAWKKPFLNEPFFYLRCAFYLIFFSTAGLLYRHLSMRQDTDGDPRITLRLRHTAYGFIPLFVLCLTFAGFDWLMSLDHHWYSTMWGVYLFAGCAQSSMAILILITNGLVRAGHLKGLFTVEHNHIMGMLLFAFTTFWGYISFSQYFLQWYANIPEETWFFVYRNTGTWFWFSIFLVVGHFFVPFILLLTQPAKRTSWRLCATAVWVVAMHCVDIYWIIMPNLQLQESRHAGHVAATTGFHPHLLDLLALIGVLGILGHTILWLLSRGSIFPARDPRLRESLAVTNWL</sequence>
<feature type="transmembrane region" description="Helical" evidence="1">
    <location>
        <begin position="21"/>
        <end position="43"/>
    </location>
</feature>
<proteinExistence type="predicted"/>
<feature type="transmembrane region" description="Helical" evidence="1">
    <location>
        <begin position="212"/>
        <end position="231"/>
    </location>
</feature>
<evidence type="ECO:0000256" key="1">
    <source>
        <dbReference type="SAM" id="Phobius"/>
    </source>
</evidence>
<keyword evidence="1" id="KW-1133">Transmembrane helix</keyword>
<evidence type="ECO:0008006" key="4">
    <source>
        <dbReference type="Google" id="ProtNLM"/>
    </source>
</evidence>
<organism evidence="2 3">
    <name type="scientific">Verrucomicrobia subdivision 6 bacterium BACL9 MAG-120924-bin69</name>
    <dbReference type="NCBI Taxonomy" id="1655635"/>
    <lineage>
        <taxon>Bacteria</taxon>
        <taxon>Pseudomonadati</taxon>
        <taxon>Verrucomicrobiota</taxon>
        <taxon>Verrucomicrobiia</taxon>
        <taxon>Verrucomicrobiales</taxon>
        <taxon>Verrucomicrobia subdivision 6</taxon>
    </lineage>
</organism>
<name>A0A0R2X7L4_9BACT</name>
<feature type="transmembrane region" description="Helical" evidence="1">
    <location>
        <begin position="49"/>
        <end position="70"/>
    </location>
</feature>
<feature type="transmembrane region" description="Helical" evidence="1">
    <location>
        <begin position="91"/>
        <end position="110"/>
    </location>
</feature>
<feature type="transmembrane region" description="Helical" evidence="1">
    <location>
        <begin position="326"/>
        <end position="345"/>
    </location>
</feature>
<accession>A0A0R2X7L4</accession>
<keyword evidence="1" id="KW-0812">Transmembrane</keyword>
<feature type="transmembrane region" description="Helical" evidence="1">
    <location>
        <begin position="140"/>
        <end position="158"/>
    </location>
</feature>
<protein>
    <recommendedName>
        <fullName evidence="4">Quinol:cytochrome C oxidoreductase</fullName>
    </recommendedName>
</protein>
<dbReference type="PANTHER" id="PTHR43044">
    <property type="match status" value="1"/>
</dbReference>
<comment type="caution">
    <text evidence="2">The sequence shown here is derived from an EMBL/GenBank/DDBJ whole genome shotgun (WGS) entry which is preliminary data.</text>
</comment>
<keyword evidence="1" id="KW-0472">Membrane</keyword>
<dbReference type="PANTHER" id="PTHR43044:SF1">
    <property type="entry name" value="QUINOL:CYTOCHROME C OXIDOREDUCTASE QUINONE-BINDING SUBUNIT 2"/>
    <property type="match status" value="1"/>
</dbReference>
<feature type="transmembrane region" description="Helical" evidence="1">
    <location>
        <begin position="373"/>
        <end position="391"/>
    </location>
</feature>
<dbReference type="EMBL" id="LIDN01000316">
    <property type="protein sequence ID" value="KRP32105.1"/>
    <property type="molecule type" value="Genomic_DNA"/>
</dbReference>
<reference evidence="2 3" key="1">
    <citation type="submission" date="2015-10" db="EMBL/GenBank/DDBJ databases">
        <title>Metagenome-Assembled Genomes uncover a global brackish microbiome.</title>
        <authorList>
            <person name="Hugerth L.W."/>
            <person name="Larsson J."/>
            <person name="Alneberg J."/>
            <person name="Lindh M.V."/>
            <person name="Legrand C."/>
            <person name="Pinhassi J."/>
            <person name="Andersson A.F."/>
        </authorList>
    </citation>
    <scope>NUCLEOTIDE SEQUENCE [LARGE SCALE GENOMIC DNA]</scope>
    <source>
        <strain evidence="2">BACL9 MAG-120924-bin69</strain>
    </source>
</reference>
<dbReference type="Proteomes" id="UP000051220">
    <property type="component" value="Unassembled WGS sequence"/>
</dbReference>
<gene>
    <name evidence="2" type="ORF">ABS33_07205</name>
</gene>
<feature type="transmembrane region" description="Helical" evidence="1">
    <location>
        <begin position="294"/>
        <end position="314"/>
    </location>
</feature>
<feature type="transmembrane region" description="Helical" evidence="1">
    <location>
        <begin position="179"/>
        <end position="200"/>
    </location>
</feature>
<evidence type="ECO:0000313" key="2">
    <source>
        <dbReference type="EMBL" id="KRP32105.1"/>
    </source>
</evidence>
<evidence type="ECO:0000313" key="3">
    <source>
        <dbReference type="Proteomes" id="UP000051220"/>
    </source>
</evidence>